<reference evidence="2 3" key="1">
    <citation type="submission" date="2017-09" db="EMBL/GenBank/DDBJ databases">
        <title>Complete genome sequence of Janthinobacterium svalbardensis PAMC 27463.</title>
        <authorList>
            <person name="Cho Y.-J."/>
            <person name="Cho A."/>
            <person name="Kim O.-S."/>
            <person name="Lee J.-I."/>
        </authorList>
    </citation>
    <scope>NUCLEOTIDE SEQUENCE [LARGE SCALE GENOMIC DNA]</scope>
    <source>
        <strain evidence="2 3">PAMC 27463</strain>
    </source>
</reference>
<feature type="chain" id="PRO_5012064078" description="Lipoprotein" evidence="1">
    <location>
        <begin position="21"/>
        <end position="227"/>
    </location>
</feature>
<dbReference type="Proteomes" id="UP000218437">
    <property type="component" value="Chromosome"/>
</dbReference>
<proteinExistence type="predicted"/>
<keyword evidence="3" id="KW-1185">Reference proteome</keyword>
<evidence type="ECO:0008006" key="4">
    <source>
        <dbReference type="Google" id="ProtNLM"/>
    </source>
</evidence>
<evidence type="ECO:0000313" key="3">
    <source>
        <dbReference type="Proteomes" id="UP000218437"/>
    </source>
</evidence>
<name>A0A290WSR0_9BURK</name>
<accession>A0A290WSR0</accession>
<sequence>MYRLVIAITFPVVATLTGCAAGNSYLANRTTTVEMYHIFDIKTNAGTGIVVKAAADGLAQNTSDINQVTPLQMGKTVPVEPGRFVIEDVGAKLAASNAGLGALMQMGAMQNGGVSMKAAKCDDAVWTSRAQRSIAGSSNLTLYSCLYKYQAGYRLDTYAVFQKTEGGLSQVSRDIANSLVGTPEQWVNKTILDTVHAIENVTGTKAVRIEGQPELTELPSGALVGKS</sequence>
<protein>
    <recommendedName>
        <fullName evidence="4">Lipoprotein</fullName>
    </recommendedName>
</protein>
<evidence type="ECO:0000313" key="2">
    <source>
        <dbReference type="EMBL" id="ATD59922.1"/>
    </source>
</evidence>
<dbReference type="RefSeq" id="WP_096234070.1">
    <property type="nucleotide sequence ID" value="NZ_CP023422.1"/>
</dbReference>
<dbReference type="PROSITE" id="PS51257">
    <property type="entry name" value="PROKAR_LIPOPROTEIN"/>
    <property type="match status" value="1"/>
</dbReference>
<evidence type="ECO:0000256" key="1">
    <source>
        <dbReference type="SAM" id="SignalP"/>
    </source>
</evidence>
<organism evidence="2 3">
    <name type="scientific">Janthinobacterium svalbardensis</name>
    <dbReference type="NCBI Taxonomy" id="368607"/>
    <lineage>
        <taxon>Bacteria</taxon>
        <taxon>Pseudomonadati</taxon>
        <taxon>Pseudomonadota</taxon>
        <taxon>Betaproteobacteria</taxon>
        <taxon>Burkholderiales</taxon>
        <taxon>Oxalobacteraceae</taxon>
        <taxon>Janthinobacterium</taxon>
    </lineage>
</organism>
<dbReference type="KEGG" id="jsv:CNX70_06775"/>
<feature type="signal peptide" evidence="1">
    <location>
        <begin position="1"/>
        <end position="20"/>
    </location>
</feature>
<dbReference type="EMBL" id="CP023422">
    <property type="protein sequence ID" value="ATD59922.1"/>
    <property type="molecule type" value="Genomic_DNA"/>
</dbReference>
<dbReference type="AlphaFoldDB" id="A0A290WSR0"/>
<keyword evidence="1" id="KW-0732">Signal</keyword>
<gene>
    <name evidence="2" type="ORF">CNX70_06775</name>
</gene>